<evidence type="ECO:0000313" key="9">
    <source>
        <dbReference type="EMBL" id="ERN20019.1"/>
    </source>
</evidence>
<evidence type="ECO:0000259" key="8">
    <source>
        <dbReference type="Pfam" id="PF01490"/>
    </source>
</evidence>
<sequence length="168" mass="18090">MAFSFGLNNVLHLFMHCIGLGLGIAKIISHGELRGSLSGVHNSPVTRTWNAFQALGNIAFAYTFAGVLLEIQDTLRSPPPENKTMKRATLYGIAVTTIFYMSVGFVGYAAFGNHAPGNLLTGFYESFLLIDIANLFIVIHLVGACQSDMGLTTVKLGDLDPQVSKLVP</sequence>
<keyword evidence="2" id="KW-0813">Transport</keyword>
<reference evidence="10" key="1">
    <citation type="journal article" date="2013" name="Science">
        <title>The Amborella genome and the evolution of flowering plants.</title>
        <authorList>
            <consortium name="Amborella Genome Project"/>
        </authorList>
    </citation>
    <scope>NUCLEOTIDE SEQUENCE [LARGE SCALE GENOMIC DNA]</scope>
</reference>
<keyword evidence="10" id="KW-1185">Reference proteome</keyword>
<keyword evidence="6 7" id="KW-0472">Membrane</keyword>
<dbReference type="PANTHER" id="PTHR48017">
    <property type="entry name" value="OS05G0424000 PROTEIN-RELATED"/>
    <property type="match status" value="1"/>
</dbReference>
<dbReference type="Proteomes" id="UP000017836">
    <property type="component" value="Unassembled WGS sequence"/>
</dbReference>
<keyword evidence="5 7" id="KW-1133">Transmembrane helix</keyword>
<dbReference type="HOGENOM" id="CLU_1588680_0_0_1"/>
<feature type="transmembrane region" description="Helical" evidence="7">
    <location>
        <begin position="123"/>
        <end position="145"/>
    </location>
</feature>
<dbReference type="InterPro" id="IPR013057">
    <property type="entry name" value="AA_transpt_TM"/>
</dbReference>
<feature type="transmembrane region" description="Helical" evidence="7">
    <location>
        <begin position="90"/>
        <end position="111"/>
    </location>
</feature>
<evidence type="ECO:0000256" key="6">
    <source>
        <dbReference type="ARBA" id="ARBA00023136"/>
    </source>
</evidence>
<evidence type="ECO:0000256" key="7">
    <source>
        <dbReference type="SAM" id="Phobius"/>
    </source>
</evidence>
<evidence type="ECO:0000256" key="5">
    <source>
        <dbReference type="ARBA" id="ARBA00022989"/>
    </source>
</evidence>
<evidence type="ECO:0000256" key="4">
    <source>
        <dbReference type="ARBA" id="ARBA00022970"/>
    </source>
</evidence>
<accession>U5DBZ5</accession>
<dbReference type="AlphaFoldDB" id="U5DBZ5"/>
<keyword evidence="3 7" id="KW-0812">Transmembrane</keyword>
<proteinExistence type="predicted"/>
<feature type="domain" description="Amino acid transporter transmembrane" evidence="8">
    <location>
        <begin position="8"/>
        <end position="146"/>
    </location>
</feature>
<evidence type="ECO:0000313" key="10">
    <source>
        <dbReference type="Proteomes" id="UP000017836"/>
    </source>
</evidence>
<name>U5DBZ5_AMBTC</name>
<evidence type="ECO:0000256" key="2">
    <source>
        <dbReference type="ARBA" id="ARBA00022448"/>
    </source>
</evidence>
<dbReference type="eggNOG" id="KOG1303">
    <property type="taxonomic scope" value="Eukaryota"/>
</dbReference>
<keyword evidence="4" id="KW-0029">Amino-acid transport</keyword>
<dbReference type="EMBL" id="KI392062">
    <property type="protein sequence ID" value="ERN20019.1"/>
    <property type="molecule type" value="Genomic_DNA"/>
</dbReference>
<organism evidence="9 10">
    <name type="scientific">Amborella trichopoda</name>
    <dbReference type="NCBI Taxonomy" id="13333"/>
    <lineage>
        <taxon>Eukaryota</taxon>
        <taxon>Viridiplantae</taxon>
        <taxon>Streptophyta</taxon>
        <taxon>Embryophyta</taxon>
        <taxon>Tracheophyta</taxon>
        <taxon>Spermatophyta</taxon>
        <taxon>Magnoliopsida</taxon>
        <taxon>Amborellales</taxon>
        <taxon>Amborellaceae</taxon>
        <taxon>Amborella</taxon>
    </lineage>
</organism>
<evidence type="ECO:0000256" key="1">
    <source>
        <dbReference type="ARBA" id="ARBA00004370"/>
    </source>
</evidence>
<dbReference type="GO" id="GO:0016020">
    <property type="term" value="C:membrane"/>
    <property type="evidence" value="ECO:0007669"/>
    <property type="project" value="UniProtKB-SubCell"/>
</dbReference>
<dbReference type="GO" id="GO:0006865">
    <property type="term" value="P:amino acid transport"/>
    <property type="evidence" value="ECO:0007669"/>
    <property type="project" value="UniProtKB-KW"/>
</dbReference>
<gene>
    <name evidence="9" type="ORF">AMTR_s00071p00166090</name>
</gene>
<evidence type="ECO:0000256" key="3">
    <source>
        <dbReference type="ARBA" id="ARBA00022692"/>
    </source>
</evidence>
<comment type="subcellular location">
    <subcellularLocation>
        <location evidence="1">Membrane</location>
    </subcellularLocation>
</comment>
<dbReference type="Pfam" id="PF01490">
    <property type="entry name" value="Aa_trans"/>
    <property type="match status" value="1"/>
</dbReference>
<dbReference type="Gramene" id="ERN20019">
    <property type="protein sequence ID" value="ERN20019"/>
    <property type="gene ID" value="AMTR_s00071p00166090"/>
</dbReference>
<dbReference type="OMA" id="FMHCIGL"/>
<protein>
    <recommendedName>
        <fullName evidence="8">Amino acid transporter transmembrane domain-containing protein</fullName>
    </recommendedName>
</protein>
<feature type="transmembrane region" description="Helical" evidence="7">
    <location>
        <begin position="49"/>
        <end position="69"/>
    </location>
</feature>